<organism evidence="1">
    <name type="scientific">Timema genevievae</name>
    <name type="common">Walking stick</name>
    <dbReference type="NCBI Taxonomy" id="629358"/>
    <lineage>
        <taxon>Eukaryota</taxon>
        <taxon>Metazoa</taxon>
        <taxon>Ecdysozoa</taxon>
        <taxon>Arthropoda</taxon>
        <taxon>Hexapoda</taxon>
        <taxon>Insecta</taxon>
        <taxon>Pterygota</taxon>
        <taxon>Neoptera</taxon>
        <taxon>Polyneoptera</taxon>
        <taxon>Phasmatodea</taxon>
        <taxon>Timematodea</taxon>
        <taxon>Timematoidea</taxon>
        <taxon>Timematidae</taxon>
        <taxon>Timema</taxon>
    </lineage>
</organism>
<dbReference type="AlphaFoldDB" id="A0A7R9JQ41"/>
<protein>
    <submittedName>
        <fullName evidence="1">Uncharacterized protein</fullName>
    </submittedName>
</protein>
<evidence type="ECO:0000313" key="1">
    <source>
        <dbReference type="EMBL" id="CAD7587221.1"/>
    </source>
</evidence>
<accession>A0A7R9JQ41</accession>
<proteinExistence type="predicted"/>
<dbReference type="EMBL" id="OE839440">
    <property type="protein sequence ID" value="CAD7587221.1"/>
    <property type="molecule type" value="Genomic_DNA"/>
</dbReference>
<name>A0A7R9JQ41_TIMGE</name>
<gene>
    <name evidence="1" type="ORF">TGEB3V08_LOCUS1438</name>
</gene>
<sequence length="191" mass="21479">MLYKAYSPVAVHQPRLPPPTFRSATACEEEPLGEGVDTNPTDREVYPHLNGGRVVNHFGKTFLTTSYLDSNLDLPVIGSPVYCESSALNLRSEPTFAWRESGKPFRENHPPVHPTKIRTSISPSSEVELNTTRALANYATEADRGCSVTVRYRVLRDSVRYRVLRDSVRYRVLHDSVRYRCSVTLLDTGAP</sequence>
<reference evidence="1" key="1">
    <citation type="submission" date="2020-11" db="EMBL/GenBank/DDBJ databases">
        <authorList>
            <person name="Tran Van P."/>
        </authorList>
    </citation>
    <scope>NUCLEOTIDE SEQUENCE</scope>
</reference>